<dbReference type="Proteomes" id="UP000004736">
    <property type="component" value="Unassembled WGS sequence"/>
</dbReference>
<sequence length="150" mass="17347">MMDIKRLFQIPLIFLLIPLFFLVMLIKIYILQYIIINRIAVWGGSFWMVLFLFCLPALEVLSVWKIIVYHYSWKVREKLISSSYSRGDILVLYQAIKSWDTAYLGGALLDAAITAVEAVCFLVTPLFLFLPWVLYGVIAKWFGLPAVISF</sequence>
<dbReference type="AlphaFoldDB" id="C9LNS0"/>
<evidence type="ECO:0000313" key="3">
    <source>
        <dbReference type="Proteomes" id="UP000004736"/>
    </source>
</evidence>
<protein>
    <submittedName>
        <fullName evidence="2">Uncharacterized protein</fullName>
    </submittedName>
</protein>
<evidence type="ECO:0000313" key="2">
    <source>
        <dbReference type="EMBL" id="EEW97206.1"/>
    </source>
</evidence>
<accession>C9LNS0</accession>
<dbReference type="STRING" id="592028.GCWU000321_01193"/>
<organism evidence="2 3">
    <name type="scientific">Dialister invisus DSM 15470</name>
    <dbReference type="NCBI Taxonomy" id="592028"/>
    <lineage>
        <taxon>Bacteria</taxon>
        <taxon>Bacillati</taxon>
        <taxon>Bacillota</taxon>
        <taxon>Negativicutes</taxon>
        <taxon>Veillonellales</taxon>
        <taxon>Veillonellaceae</taxon>
        <taxon>Dialister</taxon>
    </lineage>
</organism>
<feature type="transmembrane region" description="Helical" evidence="1">
    <location>
        <begin position="47"/>
        <end position="68"/>
    </location>
</feature>
<name>C9LNS0_9FIRM</name>
<comment type="caution">
    <text evidence="2">The sequence shown here is derived from an EMBL/GenBank/DDBJ whole genome shotgun (WGS) entry which is preliminary data.</text>
</comment>
<dbReference type="EMBL" id="ACIM02000001">
    <property type="protein sequence ID" value="EEW97206.1"/>
    <property type="molecule type" value="Genomic_DNA"/>
</dbReference>
<feature type="transmembrane region" description="Helical" evidence="1">
    <location>
        <begin position="12"/>
        <end position="35"/>
    </location>
</feature>
<keyword evidence="1" id="KW-0472">Membrane</keyword>
<reference evidence="2" key="1">
    <citation type="submission" date="2009-09" db="EMBL/GenBank/DDBJ databases">
        <authorList>
            <person name="Weinstock G."/>
            <person name="Sodergren E."/>
            <person name="Clifton S."/>
            <person name="Fulton L."/>
            <person name="Fulton B."/>
            <person name="Courtney L."/>
            <person name="Fronick C."/>
            <person name="Harrison M."/>
            <person name="Strong C."/>
            <person name="Farmer C."/>
            <person name="Delahaunty K."/>
            <person name="Markovic C."/>
            <person name="Hall O."/>
            <person name="Minx P."/>
            <person name="Tomlinson C."/>
            <person name="Mitreva M."/>
            <person name="Nelson J."/>
            <person name="Hou S."/>
            <person name="Wollam A."/>
            <person name="Pepin K.H."/>
            <person name="Johnson M."/>
            <person name="Bhonagiri V."/>
            <person name="Nash W.E."/>
            <person name="Warren W."/>
            <person name="Chinwalla A."/>
            <person name="Mardis E.R."/>
            <person name="Wilson R.K."/>
        </authorList>
    </citation>
    <scope>NUCLEOTIDE SEQUENCE [LARGE SCALE GENOMIC DNA]</scope>
    <source>
        <strain evidence="2">DSM 15470</strain>
    </source>
</reference>
<evidence type="ECO:0000256" key="1">
    <source>
        <dbReference type="SAM" id="Phobius"/>
    </source>
</evidence>
<keyword evidence="1" id="KW-0812">Transmembrane</keyword>
<gene>
    <name evidence="2" type="ORF">GCWU000321_01193</name>
</gene>
<proteinExistence type="predicted"/>
<dbReference type="HOGENOM" id="CLU_1737633_0_0_9"/>
<keyword evidence="1" id="KW-1133">Transmembrane helix</keyword>
<keyword evidence="3" id="KW-1185">Reference proteome</keyword>